<accession>A0A0D7BAL8</accession>
<keyword evidence="4" id="KW-1185">Reference proteome</keyword>
<dbReference type="OrthoDB" id="2135488at2759"/>
<feature type="compositionally biased region" description="Basic and acidic residues" evidence="2">
    <location>
        <begin position="117"/>
        <end position="127"/>
    </location>
</feature>
<dbReference type="AlphaFoldDB" id="A0A0D7BAL8"/>
<organism evidence="3 4">
    <name type="scientific">Cylindrobasidium torrendii FP15055 ss-10</name>
    <dbReference type="NCBI Taxonomy" id="1314674"/>
    <lineage>
        <taxon>Eukaryota</taxon>
        <taxon>Fungi</taxon>
        <taxon>Dikarya</taxon>
        <taxon>Basidiomycota</taxon>
        <taxon>Agaricomycotina</taxon>
        <taxon>Agaricomycetes</taxon>
        <taxon>Agaricomycetidae</taxon>
        <taxon>Agaricales</taxon>
        <taxon>Marasmiineae</taxon>
        <taxon>Physalacriaceae</taxon>
        <taxon>Cylindrobasidium</taxon>
    </lineage>
</organism>
<evidence type="ECO:0000313" key="4">
    <source>
        <dbReference type="Proteomes" id="UP000054007"/>
    </source>
</evidence>
<keyword evidence="1" id="KW-0175">Coiled coil</keyword>
<evidence type="ECO:0000313" key="3">
    <source>
        <dbReference type="EMBL" id="KIY67179.1"/>
    </source>
</evidence>
<feature type="region of interest" description="Disordered" evidence="2">
    <location>
        <begin position="1"/>
        <end position="30"/>
    </location>
</feature>
<protein>
    <submittedName>
        <fullName evidence="3">Uncharacterized protein</fullName>
    </submittedName>
</protein>
<feature type="region of interest" description="Disordered" evidence="2">
    <location>
        <begin position="51"/>
        <end position="127"/>
    </location>
</feature>
<feature type="compositionally biased region" description="Low complexity" evidence="2">
    <location>
        <begin position="71"/>
        <end position="91"/>
    </location>
</feature>
<reference evidence="3 4" key="1">
    <citation type="journal article" date="2015" name="Fungal Genet. Biol.">
        <title>Evolution of novel wood decay mechanisms in Agaricales revealed by the genome sequences of Fistulina hepatica and Cylindrobasidium torrendii.</title>
        <authorList>
            <person name="Floudas D."/>
            <person name="Held B.W."/>
            <person name="Riley R."/>
            <person name="Nagy L.G."/>
            <person name="Koehler G."/>
            <person name="Ransdell A.S."/>
            <person name="Younus H."/>
            <person name="Chow J."/>
            <person name="Chiniquy J."/>
            <person name="Lipzen A."/>
            <person name="Tritt A."/>
            <person name="Sun H."/>
            <person name="Haridas S."/>
            <person name="LaButti K."/>
            <person name="Ohm R.A."/>
            <person name="Kues U."/>
            <person name="Blanchette R.A."/>
            <person name="Grigoriev I.V."/>
            <person name="Minto R.E."/>
            <person name="Hibbett D.S."/>
        </authorList>
    </citation>
    <scope>NUCLEOTIDE SEQUENCE [LARGE SCALE GENOMIC DNA]</scope>
    <source>
        <strain evidence="3 4">FP15055 ss-10</strain>
    </source>
</reference>
<gene>
    <name evidence="3" type="ORF">CYLTODRAFT_397668</name>
</gene>
<feature type="coiled-coil region" evidence="1">
    <location>
        <begin position="166"/>
        <end position="235"/>
    </location>
</feature>
<dbReference type="Gene3D" id="3.20.20.140">
    <property type="entry name" value="Metal-dependent hydrolases"/>
    <property type="match status" value="1"/>
</dbReference>
<name>A0A0D7BAL8_9AGAR</name>
<dbReference type="SUPFAM" id="SSF51556">
    <property type="entry name" value="Metallo-dependent hydrolases"/>
    <property type="match status" value="1"/>
</dbReference>
<dbReference type="STRING" id="1314674.A0A0D7BAL8"/>
<sequence length="642" mass="71241">MSMDSRDPRSYYNAYLSPPKPHSVEPMSEDIFEQLRDATISPTVAACNNEPSLLLRPATPPLAVPSPTTIPKSPSGRPRSPLPPSGSRSPSHTLSPPSGTTHRRPSTSRQRSSSRLDLIDNERIKTSLQEATDRVQYEVRRAEEAVNRAEYSEHQASQYVATKQALNETESRLRGQELEASSARRQLDILQERLNQMQERCGEMEREREELLDRASRTKRELRDAQLAVRSHEAREQGWEEGVKLGMMKRLNEERQKVWDAGFAEGAKTARASALKEGIKLGRKEGLEEGFEQGRNEERRNAVEAFQVFLAQEMKGTDEWVCSLVMIYKHKPKNLPKLPLSIFTPPTTGTAEKFPVPPSPSKLHPENVVDASITVADGDLALARWKLEAGSVLGDRIASVIVALPDAASVDKLDKSTTVLRTLVPFSLDTEDHVAIPPSSALYTSFTGVSEASIPSLRWALQQGVPVDISVEKQFDDALFESFEDLIFKATADLEKLSPIILSNILPPSDDVSLPIVRLLDHPSYRAYQSRAASLSLIPQLYIKFLPPVWATLEPETPAPDGDAQSDETKEWKRRIKMYLGPIMEAFGFERIIFGTSSTGPGKAICGAGDWYTLARESLAELAVDQEAIDAVFSNTAKTVYG</sequence>
<dbReference type="InterPro" id="IPR032466">
    <property type="entry name" value="Metal_Hydrolase"/>
</dbReference>
<evidence type="ECO:0000256" key="2">
    <source>
        <dbReference type="SAM" id="MobiDB-lite"/>
    </source>
</evidence>
<evidence type="ECO:0000256" key="1">
    <source>
        <dbReference type="SAM" id="Coils"/>
    </source>
</evidence>
<dbReference type="EMBL" id="KN880533">
    <property type="protein sequence ID" value="KIY67179.1"/>
    <property type="molecule type" value="Genomic_DNA"/>
</dbReference>
<proteinExistence type="predicted"/>
<dbReference type="Proteomes" id="UP000054007">
    <property type="component" value="Unassembled WGS sequence"/>
</dbReference>